<dbReference type="GO" id="GO:0005634">
    <property type="term" value="C:nucleus"/>
    <property type="evidence" value="ECO:0007669"/>
    <property type="project" value="UniProtKB-SubCell"/>
</dbReference>
<evidence type="ECO:0000256" key="5">
    <source>
        <dbReference type="ARBA" id="ARBA00023242"/>
    </source>
</evidence>
<dbReference type="PANTHER" id="PTHR31072">
    <property type="entry name" value="TRANSCRIPTION FACTOR TCP4-RELATED"/>
    <property type="match status" value="1"/>
</dbReference>
<evidence type="ECO:0000313" key="8">
    <source>
        <dbReference type="EMBL" id="KAF3321335.1"/>
    </source>
</evidence>
<evidence type="ECO:0000256" key="1">
    <source>
        <dbReference type="ARBA" id="ARBA00004123"/>
    </source>
</evidence>
<proteinExistence type="predicted"/>
<feature type="region of interest" description="Disordered" evidence="6">
    <location>
        <begin position="29"/>
        <end position="164"/>
    </location>
</feature>
<protein>
    <submittedName>
        <fullName evidence="8">Transcription factor TCP8-like protein</fullName>
    </submittedName>
</protein>
<name>A0A833QBR2_9POAL</name>
<feature type="region of interest" description="Disordered" evidence="6">
    <location>
        <begin position="284"/>
        <end position="304"/>
    </location>
</feature>
<dbReference type="InterPro" id="IPR005333">
    <property type="entry name" value="Transcription_factor_TCP"/>
</dbReference>
<evidence type="ECO:0000256" key="3">
    <source>
        <dbReference type="ARBA" id="ARBA00023125"/>
    </source>
</evidence>
<dbReference type="OrthoDB" id="1923470at2759"/>
<reference evidence="8" key="1">
    <citation type="submission" date="2020-01" db="EMBL/GenBank/DDBJ databases">
        <title>Genome sequence of Kobresia littledalei, the first chromosome-level genome in the family Cyperaceae.</title>
        <authorList>
            <person name="Qu G."/>
        </authorList>
    </citation>
    <scope>NUCLEOTIDE SEQUENCE</scope>
    <source>
        <strain evidence="8">C.B.Clarke</strain>
        <tissue evidence="8">Leaf</tissue>
    </source>
</reference>
<feature type="domain" description="TCP" evidence="7">
    <location>
        <begin position="150"/>
        <end position="204"/>
    </location>
</feature>
<dbReference type="EMBL" id="SWLB01000027">
    <property type="protein sequence ID" value="KAF3321335.1"/>
    <property type="molecule type" value="Genomic_DNA"/>
</dbReference>
<dbReference type="GO" id="GO:0003700">
    <property type="term" value="F:DNA-binding transcription factor activity"/>
    <property type="evidence" value="ECO:0007669"/>
    <property type="project" value="InterPro"/>
</dbReference>
<keyword evidence="9" id="KW-1185">Reference proteome</keyword>
<keyword evidence="3" id="KW-0238">DNA-binding</keyword>
<evidence type="ECO:0000256" key="6">
    <source>
        <dbReference type="SAM" id="MobiDB-lite"/>
    </source>
</evidence>
<feature type="region of interest" description="Disordered" evidence="6">
    <location>
        <begin position="474"/>
        <end position="518"/>
    </location>
</feature>
<dbReference type="AlphaFoldDB" id="A0A833QBR2"/>
<feature type="compositionally biased region" description="Low complexity" evidence="6">
    <location>
        <begin position="121"/>
        <end position="133"/>
    </location>
</feature>
<feature type="compositionally biased region" description="Basic and acidic residues" evidence="6">
    <location>
        <begin position="508"/>
        <end position="518"/>
    </location>
</feature>
<dbReference type="InterPro" id="IPR017887">
    <property type="entry name" value="TF_TCP_subgr"/>
</dbReference>
<feature type="compositionally biased region" description="Basic residues" evidence="6">
    <location>
        <begin position="484"/>
        <end position="495"/>
    </location>
</feature>
<dbReference type="PROSITE" id="PS51369">
    <property type="entry name" value="TCP"/>
    <property type="match status" value="1"/>
</dbReference>
<comment type="subcellular location">
    <subcellularLocation>
        <location evidence="1">Nucleus</location>
    </subcellularLocation>
</comment>
<feature type="region of interest" description="Disordered" evidence="6">
    <location>
        <begin position="318"/>
        <end position="344"/>
    </location>
</feature>
<accession>A0A833QBR2</accession>
<keyword evidence="5" id="KW-0539">Nucleus</keyword>
<evidence type="ECO:0000259" key="7">
    <source>
        <dbReference type="PROSITE" id="PS51369"/>
    </source>
</evidence>
<dbReference type="Proteomes" id="UP000623129">
    <property type="component" value="Unassembled WGS sequence"/>
</dbReference>
<evidence type="ECO:0000313" key="9">
    <source>
        <dbReference type="Proteomes" id="UP000623129"/>
    </source>
</evidence>
<dbReference type="Pfam" id="PF03634">
    <property type="entry name" value="TCP"/>
    <property type="match status" value="1"/>
</dbReference>
<organism evidence="8 9">
    <name type="scientific">Carex littledalei</name>
    <dbReference type="NCBI Taxonomy" id="544730"/>
    <lineage>
        <taxon>Eukaryota</taxon>
        <taxon>Viridiplantae</taxon>
        <taxon>Streptophyta</taxon>
        <taxon>Embryophyta</taxon>
        <taxon>Tracheophyta</taxon>
        <taxon>Spermatophyta</taxon>
        <taxon>Magnoliopsida</taxon>
        <taxon>Liliopsida</taxon>
        <taxon>Poales</taxon>
        <taxon>Cyperaceae</taxon>
        <taxon>Cyperoideae</taxon>
        <taxon>Cariceae</taxon>
        <taxon>Carex</taxon>
        <taxon>Carex subgen. Euthyceras</taxon>
    </lineage>
</organism>
<evidence type="ECO:0000256" key="2">
    <source>
        <dbReference type="ARBA" id="ARBA00023015"/>
    </source>
</evidence>
<evidence type="ECO:0000256" key="4">
    <source>
        <dbReference type="ARBA" id="ARBA00023163"/>
    </source>
</evidence>
<comment type="caution">
    <text evidence="8">The sequence shown here is derived from an EMBL/GenBank/DDBJ whole genome shotgun (WGS) entry which is preliminary data.</text>
</comment>
<feature type="compositionally biased region" description="Low complexity" evidence="6">
    <location>
        <begin position="57"/>
        <end position="84"/>
    </location>
</feature>
<sequence length="518" mass="54024">MNRSVMSAEKLINFLKLIPTSVIPTSLSNHYPSPPLSLSLGTRDTDKSQNPMDQSDQRTPSLSPSSNSSRSTSDQPQSQSQPQPQHHHPFHQFHQQNSLEPLSFPGPGQGQASFMGSLAITPSKPDTDPSSSDPSKKQLTASQPAAKRSSKDRHTKVDGRGRRIRMPALCAARVFQLTRELGHKSDGETIEWLLQQAEPAIIAATGTGTIPANFSTLNISLRSSGSSLSAPPSNSKAAPHSFHALALAPHHHHRVPYADPGADPISHSAMLGFHQLLPNLAAQHQHHHLVQGDSAGAGAGDTNLGKRMREDLFKDEQQQAGAGDGTGPSSPSTSKPSYHAAVHAPGNVRGPTMWAAVAPNSAPGGAFWMLPVSTGTAGTSAAGPTETPMWPFAAGPGQYPRPGMGQAGGGGGASQSTTAQAPLQFMSRVNFSGGGAVPLGQMAVGPQQLGLGIADNNIGMLAALNAYNRGGVQGLGPTGENHSHVHGHGHGHGHSHAQQQDQQGANSGEEHQHPSSSQ</sequence>
<gene>
    <name evidence="8" type="ORF">FCM35_KLT14588</name>
</gene>
<dbReference type="PANTHER" id="PTHR31072:SF105">
    <property type="entry name" value="TCP DOMAIN-CONTAINING PROTEIN"/>
    <property type="match status" value="1"/>
</dbReference>
<keyword evidence="2" id="KW-0805">Transcription regulation</keyword>
<dbReference type="GO" id="GO:0043565">
    <property type="term" value="F:sequence-specific DNA binding"/>
    <property type="evidence" value="ECO:0007669"/>
    <property type="project" value="TreeGrafter"/>
</dbReference>
<keyword evidence="4" id="KW-0804">Transcription</keyword>
<feature type="compositionally biased region" description="Low complexity" evidence="6">
    <location>
        <begin position="496"/>
        <end position="505"/>
    </location>
</feature>